<evidence type="ECO:0000256" key="2">
    <source>
        <dbReference type="ARBA" id="ARBA00004752"/>
    </source>
</evidence>
<evidence type="ECO:0000256" key="5">
    <source>
        <dbReference type="ARBA" id="ARBA00022679"/>
    </source>
</evidence>
<feature type="binding site" evidence="12">
    <location>
        <position position="94"/>
    </location>
    <ligand>
        <name>UDP-N-acetyl-alpha-D-glucosamine</name>
        <dbReference type="ChEBI" id="CHEBI:57705"/>
    </ligand>
</feature>
<keyword evidence="9 12" id="KW-0961">Cell wall biogenesis/degradation</keyword>
<comment type="function">
    <text evidence="12">Cell wall formation. Adds enolpyruvyl to UDP-N-acetylglucosamine.</text>
</comment>
<comment type="similarity">
    <text evidence="10 12">Belongs to the EPSP synthase family. MurA subfamily.</text>
</comment>
<dbReference type="InterPro" id="IPR013792">
    <property type="entry name" value="RNA3'P_cycl/enolpyr_Trfase_a/b"/>
</dbReference>
<sequence>MDSIVVTGGKPLNGQIPIAGAKNAALTLMPATLLSEEPLTLTNVPRLSDIKTMTALLESLGVEVTSMQGGKVQVLSSHDMTSTTADYEIVRKMRASNLVLGPLLARHHKAVVSLPGGCAIGARPMDIHIDALELMGATIELRDGYLHATASGGLKGARVPLRFASVGATENVLMAATLAKGTTVIENAAREPEIVDLARCLRAMGAQIAGEGTSTIEIQGVDRLGAATHPVVTDRIELGTYMLAPVFCGGEVECLGGRMELVTAFAEKLDLAGVDVAETEAGLKVKLRGDRPRAVDVVTEPFPGFPTDLQAQMMAMLCLADGTSVLEEKIFENRFMHAPELIRMGADIEVQGGQATVRGVDRLKGAPVMATDLRASVSLILAGLAAEGETTVNRVYHLDRGYEHVEDKLSAVGAQIARVPGV</sequence>
<keyword evidence="15" id="KW-1185">Reference proteome</keyword>
<dbReference type="EMBL" id="JAJATZ010000004">
    <property type="protein sequence ID" value="MCB5199751.1"/>
    <property type="molecule type" value="Genomic_DNA"/>
</dbReference>
<dbReference type="PANTHER" id="PTHR43783:SF1">
    <property type="entry name" value="UDP-N-ACETYLGLUCOSAMINE 1-CARBOXYVINYLTRANSFERASE"/>
    <property type="match status" value="1"/>
</dbReference>
<comment type="catalytic activity">
    <reaction evidence="11 12">
        <text>phosphoenolpyruvate + UDP-N-acetyl-alpha-D-glucosamine = UDP-N-acetyl-3-O-(1-carboxyvinyl)-alpha-D-glucosamine + phosphate</text>
        <dbReference type="Rhea" id="RHEA:18681"/>
        <dbReference type="ChEBI" id="CHEBI:43474"/>
        <dbReference type="ChEBI" id="CHEBI:57705"/>
        <dbReference type="ChEBI" id="CHEBI:58702"/>
        <dbReference type="ChEBI" id="CHEBI:68483"/>
        <dbReference type="EC" id="2.5.1.7"/>
    </reaction>
</comment>
<dbReference type="InterPro" id="IPR036968">
    <property type="entry name" value="Enolpyruvate_Tfrase_sf"/>
</dbReference>
<comment type="caution">
    <text evidence="14">The sequence shown here is derived from an EMBL/GenBank/DDBJ whole genome shotgun (WGS) entry which is preliminary data.</text>
</comment>
<evidence type="ECO:0000256" key="11">
    <source>
        <dbReference type="ARBA" id="ARBA00047527"/>
    </source>
</evidence>
<dbReference type="InterPro" id="IPR005750">
    <property type="entry name" value="UDP_GlcNAc_COvinyl_MurA"/>
</dbReference>
<evidence type="ECO:0000256" key="8">
    <source>
        <dbReference type="ARBA" id="ARBA00023306"/>
    </source>
</evidence>
<dbReference type="PANTHER" id="PTHR43783">
    <property type="entry name" value="UDP-N-ACETYLGLUCOSAMINE 1-CARBOXYVINYLTRANSFERASE"/>
    <property type="match status" value="1"/>
</dbReference>
<evidence type="ECO:0000256" key="1">
    <source>
        <dbReference type="ARBA" id="ARBA00004496"/>
    </source>
</evidence>
<evidence type="ECO:0000256" key="4">
    <source>
        <dbReference type="ARBA" id="ARBA00022618"/>
    </source>
</evidence>
<dbReference type="SUPFAM" id="SSF55205">
    <property type="entry name" value="EPT/RTPC-like"/>
    <property type="match status" value="1"/>
</dbReference>
<protein>
    <recommendedName>
        <fullName evidence="12">UDP-N-acetylglucosamine 1-carboxyvinyltransferase</fullName>
        <ecNumber evidence="12">2.5.1.7</ecNumber>
    </recommendedName>
    <alternativeName>
        <fullName evidence="12">Enoylpyruvate transferase</fullName>
    </alternativeName>
    <alternativeName>
        <fullName evidence="12">UDP-N-acetylglucosamine enolpyruvyl transferase</fullName>
        <shortName evidence="12">EPT</shortName>
    </alternativeName>
</protein>
<keyword evidence="4 12" id="KW-0132">Cell division</keyword>
<dbReference type="GO" id="GO:0008760">
    <property type="term" value="F:UDP-N-acetylglucosamine 1-carboxyvinyltransferase activity"/>
    <property type="evidence" value="ECO:0007669"/>
    <property type="project" value="UniProtKB-EC"/>
</dbReference>
<feature type="binding site" evidence="12">
    <location>
        <position position="308"/>
    </location>
    <ligand>
        <name>UDP-N-acetyl-alpha-D-glucosamine</name>
        <dbReference type="ChEBI" id="CHEBI:57705"/>
    </ligand>
</feature>
<feature type="modified residue" description="2-(S-cysteinyl)pyruvic acid O-phosphothioketal" evidence="12">
    <location>
        <position position="118"/>
    </location>
</feature>
<dbReference type="HAMAP" id="MF_00111">
    <property type="entry name" value="MurA"/>
    <property type="match status" value="1"/>
</dbReference>
<keyword evidence="6 12" id="KW-0133">Cell shape</keyword>
<comment type="subcellular location">
    <subcellularLocation>
        <location evidence="1 12">Cytoplasm</location>
    </subcellularLocation>
</comment>
<keyword evidence="12" id="KW-0670">Pyruvate</keyword>
<comment type="pathway">
    <text evidence="2 12">Cell wall biogenesis; peptidoglycan biosynthesis.</text>
</comment>
<gene>
    <name evidence="12 14" type="primary">murA</name>
    <name evidence="14" type="ORF">LGQ03_10915</name>
</gene>
<feature type="domain" description="Enolpyruvate transferase" evidence="13">
    <location>
        <begin position="6"/>
        <end position="409"/>
    </location>
</feature>
<feature type="active site" description="Proton donor" evidence="12">
    <location>
        <position position="118"/>
    </location>
</feature>
<comment type="caution">
    <text evidence="12">Lacks conserved residue(s) required for the propagation of feature annotation.</text>
</comment>
<dbReference type="Proteomes" id="UP001138961">
    <property type="component" value="Unassembled WGS sequence"/>
</dbReference>
<feature type="binding site" evidence="12">
    <location>
        <position position="330"/>
    </location>
    <ligand>
        <name>UDP-N-acetyl-alpha-D-glucosamine</name>
        <dbReference type="ChEBI" id="CHEBI:57705"/>
    </ligand>
</feature>
<dbReference type="EC" id="2.5.1.7" evidence="12"/>
<evidence type="ECO:0000313" key="14">
    <source>
        <dbReference type="EMBL" id="MCB5199751.1"/>
    </source>
</evidence>
<dbReference type="InterPro" id="IPR050068">
    <property type="entry name" value="MurA_subfamily"/>
</dbReference>
<dbReference type="Gene3D" id="3.65.10.10">
    <property type="entry name" value="Enolpyruvate transferase domain"/>
    <property type="match status" value="2"/>
</dbReference>
<keyword evidence="5 12" id="KW-0808">Transferase</keyword>
<evidence type="ECO:0000313" key="15">
    <source>
        <dbReference type="Proteomes" id="UP001138961"/>
    </source>
</evidence>
<dbReference type="Pfam" id="PF00275">
    <property type="entry name" value="EPSP_synthase"/>
    <property type="match status" value="1"/>
</dbReference>
<evidence type="ECO:0000256" key="3">
    <source>
        <dbReference type="ARBA" id="ARBA00022490"/>
    </source>
</evidence>
<organism evidence="14 15">
    <name type="scientific">Loktanella gaetbuli</name>
    <dbReference type="NCBI Taxonomy" id="2881335"/>
    <lineage>
        <taxon>Bacteria</taxon>
        <taxon>Pseudomonadati</taxon>
        <taxon>Pseudomonadota</taxon>
        <taxon>Alphaproteobacteria</taxon>
        <taxon>Rhodobacterales</taxon>
        <taxon>Roseobacteraceae</taxon>
        <taxon>Loktanella</taxon>
    </lineage>
</organism>
<dbReference type="NCBIfam" id="TIGR01072">
    <property type="entry name" value="murA"/>
    <property type="match status" value="1"/>
</dbReference>
<evidence type="ECO:0000256" key="6">
    <source>
        <dbReference type="ARBA" id="ARBA00022960"/>
    </source>
</evidence>
<keyword evidence="7 12" id="KW-0573">Peptidoglycan synthesis</keyword>
<evidence type="ECO:0000256" key="7">
    <source>
        <dbReference type="ARBA" id="ARBA00022984"/>
    </source>
</evidence>
<dbReference type="InterPro" id="IPR001986">
    <property type="entry name" value="Enolpyruvate_Tfrase_dom"/>
</dbReference>
<reference evidence="14" key="1">
    <citation type="submission" date="2021-10" db="EMBL/GenBank/DDBJ databases">
        <title>Loktanella gaetbuli sp. nov., isolated from a tidal flat.</title>
        <authorList>
            <person name="Park S."/>
            <person name="Yoon J.-H."/>
        </authorList>
    </citation>
    <scope>NUCLEOTIDE SEQUENCE</scope>
    <source>
        <strain evidence="14">TSTF-M6</strain>
    </source>
</reference>
<dbReference type="NCBIfam" id="NF006873">
    <property type="entry name" value="PRK09369.1"/>
    <property type="match status" value="1"/>
</dbReference>
<dbReference type="CDD" id="cd01555">
    <property type="entry name" value="UdpNAET"/>
    <property type="match status" value="1"/>
</dbReference>
<evidence type="ECO:0000259" key="13">
    <source>
        <dbReference type="Pfam" id="PF00275"/>
    </source>
</evidence>
<evidence type="ECO:0000256" key="9">
    <source>
        <dbReference type="ARBA" id="ARBA00023316"/>
    </source>
</evidence>
<feature type="binding site" evidence="12">
    <location>
        <begin position="22"/>
        <end position="23"/>
    </location>
    <ligand>
        <name>phosphoenolpyruvate</name>
        <dbReference type="ChEBI" id="CHEBI:58702"/>
    </ligand>
</feature>
<keyword evidence="8 12" id="KW-0131">Cell cycle</keyword>
<keyword evidence="3 12" id="KW-0963">Cytoplasm</keyword>
<evidence type="ECO:0000256" key="10">
    <source>
        <dbReference type="ARBA" id="ARBA00038367"/>
    </source>
</evidence>
<name>A0ABS8BVJ6_9RHOB</name>
<evidence type="ECO:0000256" key="12">
    <source>
        <dbReference type="HAMAP-Rule" id="MF_00111"/>
    </source>
</evidence>
<dbReference type="RefSeq" id="WP_090158928.1">
    <property type="nucleotide sequence ID" value="NZ_JAJATZ010000004.1"/>
</dbReference>
<accession>A0ABS8BVJ6</accession>
<proteinExistence type="inferred from homology"/>